<comment type="caution">
    <text evidence="1">The sequence shown here is derived from an EMBL/GenBank/DDBJ whole genome shotgun (WGS) entry which is preliminary data.</text>
</comment>
<evidence type="ECO:0000313" key="2">
    <source>
        <dbReference type="Proteomes" id="UP000029381"/>
    </source>
</evidence>
<name>A0A091CBW9_9ENTE</name>
<dbReference type="PATRIC" id="fig|1302648.3.peg.2003"/>
<evidence type="ECO:0000313" key="1">
    <source>
        <dbReference type="EMBL" id="KFN89313.1"/>
    </source>
</evidence>
<organism evidence="1 2">
    <name type="scientific">Tetragenococcus muriaticus 3MR10-3</name>
    <dbReference type="NCBI Taxonomy" id="1302648"/>
    <lineage>
        <taxon>Bacteria</taxon>
        <taxon>Bacillati</taxon>
        <taxon>Bacillota</taxon>
        <taxon>Bacilli</taxon>
        <taxon>Lactobacillales</taxon>
        <taxon>Enterococcaceae</taxon>
        <taxon>Tetragenococcus</taxon>
    </lineage>
</organism>
<dbReference type="EMBL" id="JPVT01000225">
    <property type="protein sequence ID" value="KFN89313.1"/>
    <property type="molecule type" value="Genomic_DNA"/>
</dbReference>
<dbReference type="Proteomes" id="UP000029381">
    <property type="component" value="Unassembled WGS sequence"/>
</dbReference>
<proteinExistence type="predicted"/>
<dbReference type="AlphaFoldDB" id="A0A091CBW9"/>
<reference evidence="1 2" key="1">
    <citation type="submission" date="2014-08" db="EMBL/GenBank/DDBJ databases">
        <title>Genome sequence of Tetragenococcus muriaticus.</title>
        <authorList>
            <person name="Chuea-nongthon C."/>
            <person name="Rodtong S."/>
            <person name="Yongsawatdigul J."/>
            <person name="Steele J.L."/>
            <person name="Liu X.-y."/>
            <person name="Speers J."/>
            <person name="Glasner J.D."/>
            <person name="Neeno-Eckwall E.C."/>
        </authorList>
    </citation>
    <scope>NUCLEOTIDE SEQUENCE [LARGE SCALE GENOMIC DNA]</scope>
    <source>
        <strain evidence="1 2">3MR10-3</strain>
    </source>
</reference>
<accession>A0A091CBW9</accession>
<sequence>MNEYKTNSVIVKGSYQMQMDKKQVLFDAARRLFLEQGF</sequence>
<protein>
    <submittedName>
        <fullName evidence="1">Uncharacterized protein</fullName>
    </submittedName>
</protein>
<gene>
    <name evidence="1" type="ORF">TMU3MR103_2042</name>
</gene>
<keyword evidence="2" id="KW-1185">Reference proteome</keyword>